<protein>
    <submittedName>
        <fullName evidence="1">Uncharacterized protein</fullName>
    </submittedName>
</protein>
<sequence>MNSLSKVKLGLQSVIEAPFTR</sequence>
<reference evidence="1" key="1">
    <citation type="submission" date="2014-11" db="EMBL/GenBank/DDBJ databases">
        <authorList>
            <person name="Amaro Gonzalez C."/>
        </authorList>
    </citation>
    <scope>NUCLEOTIDE SEQUENCE</scope>
</reference>
<evidence type="ECO:0000313" key="1">
    <source>
        <dbReference type="EMBL" id="JAI04736.1"/>
    </source>
</evidence>
<dbReference type="AlphaFoldDB" id="A0A0E9XSC9"/>
<organism evidence="1">
    <name type="scientific">Anguilla anguilla</name>
    <name type="common">European freshwater eel</name>
    <name type="synonym">Muraena anguilla</name>
    <dbReference type="NCBI Taxonomy" id="7936"/>
    <lineage>
        <taxon>Eukaryota</taxon>
        <taxon>Metazoa</taxon>
        <taxon>Chordata</taxon>
        <taxon>Craniata</taxon>
        <taxon>Vertebrata</taxon>
        <taxon>Euteleostomi</taxon>
        <taxon>Actinopterygii</taxon>
        <taxon>Neopterygii</taxon>
        <taxon>Teleostei</taxon>
        <taxon>Anguilliformes</taxon>
        <taxon>Anguillidae</taxon>
        <taxon>Anguilla</taxon>
    </lineage>
</organism>
<proteinExistence type="predicted"/>
<accession>A0A0E9XSC9</accession>
<reference evidence="1" key="2">
    <citation type="journal article" date="2015" name="Fish Shellfish Immunol.">
        <title>Early steps in the European eel (Anguilla anguilla)-Vibrio vulnificus interaction in the gills: Role of the RtxA13 toxin.</title>
        <authorList>
            <person name="Callol A."/>
            <person name="Pajuelo D."/>
            <person name="Ebbesson L."/>
            <person name="Teles M."/>
            <person name="MacKenzie S."/>
            <person name="Amaro C."/>
        </authorList>
    </citation>
    <scope>NUCLEOTIDE SEQUENCE</scope>
</reference>
<name>A0A0E9XSC9_ANGAN</name>
<dbReference type="EMBL" id="GBXM01003842">
    <property type="protein sequence ID" value="JAI04736.1"/>
    <property type="molecule type" value="Transcribed_RNA"/>
</dbReference>